<evidence type="ECO:0000256" key="1">
    <source>
        <dbReference type="SAM" id="MobiDB-lite"/>
    </source>
</evidence>
<sequence>MGAGFGTPGRAGTRHPWRSAATRRPAPAVSSPRPLEVPIDGDASRVVRPYLVVCERQAREQAARLFAYDGGCSVYAAYAA</sequence>
<gene>
    <name evidence="2" type="ORF">GCM10010361_05100</name>
</gene>
<evidence type="ECO:0000313" key="2">
    <source>
        <dbReference type="EMBL" id="GAA0444168.1"/>
    </source>
</evidence>
<dbReference type="EMBL" id="BAAABY010000004">
    <property type="protein sequence ID" value="GAA0444168.1"/>
    <property type="molecule type" value="Genomic_DNA"/>
</dbReference>
<keyword evidence="3" id="KW-1185">Reference proteome</keyword>
<accession>A0ABP3J6W5</accession>
<feature type="compositionally biased region" description="Low complexity" evidence="1">
    <location>
        <begin position="18"/>
        <end position="34"/>
    </location>
</feature>
<proteinExistence type="predicted"/>
<comment type="caution">
    <text evidence="2">The sequence shown here is derived from an EMBL/GenBank/DDBJ whole genome shotgun (WGS) entry which is preliminary data.</text>
</comment>
<reference evidence="3" key="1">
    <citation type="journal article" date="2019" name="Int. J. Syst. Evol. Microbiol.">
        <title>The Global Catalogue of Microorganisms (GCM) 10K type strain sequencing project: providing services to taxonomists for standard genome sequencing and annotation.</title>
        <authorList>
            <consortium name="The Broad Institute Genomics Platform"/>
            <consortium name="The Broad Institute Genome Sequencing Center for Infectious Disease"/>
            <person name="Wu L."/>
            <person name="Ma J."/>
        </authorList>
    </citation>
    <scope>NUCLEOTIDE SEQUENCE [LARGE SCALE GENOMIC DNA]</scope>
    <source>
        <strain evidence="3">JCM 4805</strain>
    </source>
</reference>
<evidence type="ECO:0000313" key="3">
    <source>
        <dbReference type="Proteomes" id="UP001500909"/>
    </source>
</evidence>
<organism evidence="2 3">
    <name type="scientific">Streptomyces olivaceiscleroticus</name>
    <dbReference type="NCBI Taxonomy" id="68245"/>
    <lineage>
        <taxon>Bacteria</taxon>
        <taxon>Bacillati</taxon>
        <taxon>Actinomycetota</taxon>
        <taxon>Actinomycetes</taxon>
        <taxon>Kitasatosporales</taxon>
        <taxon>Streptomycetaceae</taxon>
        <taxon>Streptomyces</taxon>
    </lineage>
</organism>
<feature type="region of interest" description="Disordered" evidence="1">
    <location>
        <begin position="1"/>
        <end position="38"/>
    </location>
</feature>
<protein>
    <submittedName>
        <fullName evidence="2">Uncharacterized protein</fullName>
    </submittedName>
</protein>
<dbReference type="Proteomes" id="UP001500909">
    <property type="component" value="Unassembled WGS sequence"/>
</dbReference>
<name>A0ABP3J6W5_9ACTN</name>